<reference evidence="1" key="2">
    <citation type="submission" date="2014-06" db="EMBL/GenBank/DDBJ databases">
        <authorList>
            <person name="Aslett M."/>
        </authorList>
    </citation>
    <scope>NUCLEOTIDE SEQUENCE</scope>
</reference>
<proteinExistence type="predicted"/>
<gene>
    <name evidence="1" type="ORF">EgrG_002014300</name>
</gene>
<evidence type="ECO:0000313" key="3">
    <source>
        <dbReference type="WBParaSite" id="EgrG_002014300"/>
    </source>
</evidence>
<protein>
    <submittedName>
        <fullName evidence="3">Ovule protein</fullName>
    </submittedName>
</protein>
<reference evidence="3" key="3">
    <citation type="submission" date="2020-10" db="UniProtKB">
        <authorList>
            <consortium name="WormBaseParasite"/>
        </authorList>
    </citation>
    <scope>IDENTIFICATION</scope>
</reference>
<evidence type="ECO:0000313" key="1">
    <source>
        <dbReference type="EMBL" id="CDS15180.1"/>
    </source>
</evidence>
<name>A0A068W9X1_ECHGR</name>
<organism evidence="1">
    <name type="scientific">Echinococcus granulosus</name>
    <name type="common">Hydatid tapeworm</name>
    <dbReference type="NCBI Taxonomy" id="6210"/>
    <lineage>
        <taxon>Eukaryota</taxon>
        <taxon>Metazoa</taxon>
        <taxon>Spiralia</taxon>
        <taxon>Lophotrochozoa</taxon>
        <taxon>Platyhelminthes</taxon>
        <taxon>Cestoda</taxon>
        <taxon>Eucestoda</taxon>
        <taxon>Cyclophyllidea</taxon>
        <taxon>Taeniidae</taxon>
        <taxon>Echinococcus</taxon>
        <taxon>Echinococcus granulosus group</taxon>
    </lineage>
</organism>
<dbReference type="Proteomes" id="UP000492820">
    <property type="component" value="Unassembled WGS sequence"/>
</dbReference>
<dbReference type="WBParaSite" id="EgrG_002014300">
    <property type="protein sequence ID" value="EgrG_002014300"/>
    <property type="gene ID" value="EgrG_002014300"/>
</dbReference>
<dbReference type="AlphaFoldDB" id="A0A068W9X1"/>
<reference evidence="1 2" key="1">
    <citation type="journal article" date="2013" name="Nature">
        <title>The genomes of four tapeworm species reveal adaptations to parasitism.</title>
        <authorList>
            <person name="Tsai I.J."/>
            <person name="Zarowiecki M."/>
            <person name="Holroyd N."/>
            <person name="Garciarrubio A."/>
            <person name="Sanchez-Flores A."/>
            <person name="Brooks K.L."/>
            <person name="Tracey A."/>
            <person name="Bobes R.J."/>
            <person name="Fragoso G."/>
            <person name="Sciutto E."/>
            <person name="Aslett M."/>
            <person name="Beasley H."/>
            <person name="Bennett H.M."/>
            <person name="Cai J."/>
            <person name="Camicia F."/>
            <person name="Clark R."/>
            <person name="Cucher M."/>
            <person name="De Silva N."/>
            <person name="Day T.A."/>
            <person name="Deplazes P."/>
            <person name="Estrada K."/>
            <person name="Fernandez C."/>
            <person name="Holland P.W."/>
            <person name="Hou J."/>
            <person name="Hu S."/>
            <person name="Huckvale T."/>
            <person name="Hung S.S."/>
            <person name="Kamenetzky L."/>
            <person name="Keane J.A."/>
            <person name="Kiss F."/>
            <person name="Koziol U."/>
            <person name="Lambert O."/>
            <person name="Liu K."/>
            <person name="Luo X."/>
            <person name="Luo Y."/>
            <person name="Macchiaroli N."/>
            <person name="Nichol S."/>
            <person name="Paps J."/>
            <person name="Parkinson J."/>
            <person name="Pouchkina-Stantcheva N."/>
            <person name="Riddiford N."/>
            <person name="Rosenzvit M."/>
            <person name="Salinas G."/>
            <person name="Wasmuth J.D."/>
            <person name="Zamanian M."/>
            <person name="Zheng Y."/>
            <person name="Cai X."/>
            <person name="Soberon X."/>
            <person name="Olson P.D."/>
            <person name="Laclette J.P."/>
            <person name="Brehm K."/>
            <person name="Berriman M."/>
            <person name="Garciarrubio A."/>
            <person name="Bobes R.J."/>
            <person name="Fragoso G."/>
            <person name="Sanchez-Flores A."/>
            <person name="Estrada K."/>
            <person name="Cevallos M.A."/>
            <person name="Morett E."/>
            <person name="Gonzalez V."/>
            <person name="Portillo T."/>
            <person name="Ochoa-Leyva A."/>
            <person name="Jose M.V."/>
            <person name="Sciutto E."/>
            <person name="Landa A."/>
            <person name="Jimenez L."/>
            <person name="Valdes V."/>
            <person name="Carrero J.C."/>
            <person name="Larralde C."/>
            <person name="Morales-Montor J."/>
            <person name="Limon-Lason J."/>
            <person name="Soberon X."/>
            <person name="Laclette J.P."/>
        </authorList>
    </citation>
    <scope>NUCLEOTIDE SEQUENCE [LARGE SCALE GENOMIC DNA]</scope>
</reference>
<evidence type="ECO:0000313" key="2">
    <source>
        <dbReference type="Proteomes" id="UP000492820"/>
    </source>
</evidence>
<accession>A0A068W9X1</accession>
<dbReference type="EMBL" id="LK028576">
    <property type="protein sequence ID" value="CDS15180.1"/>
    <property type="molecule type" value="Genomic_DNA"/>
</dbReference>
<sequence>MPSESTGTTLHSPPFTLSPLHIPMHRQSSLPPGVHGYPDSAALVKSTANLGETLHSTYSLHISPHNPCTVSSVVKLVLLFTPL</sequence>